<feature type="region of interest" description="Disordered" evidence="8">
    <location>
        <begin position="540"/>
        <end position="586"/>
    </location>
</feature>
<name>A0A7E4VH01_PANRE</name>
<evidence type="ECO:0000256" key="7">
    <source>
        <dbReference type="PROSITE-ProRule" id="PRU10141"/>
    </source>
</evidence>
<dbReference type="PANTHER" id="PTHR46485">
    <property type="entry name" value="LIM DOMAIN KINASE 1"/>
    <property type="match status" value="1"/>
</dbReference>
<dbReference type="InterPro" id="IPR001245">
    <property type="entry name" value="Ser-Thr/Tyr_kinase_cat_dom"/>
</dbReference>
<feature type="domain" description="Protein kinase" evidence="9">
    <location>
        <begin position="71"/>
        <end position="345"/>
    </location>
</feature>
<proteinExistence type="inferred from homology"/>
<dbReference type="GO" id="GO:0005737">
    <property type="term" value="C:cytoplasm"/>
    <property type="evidence" value="ECO:0007669"/>
    <property type="project" value="TreeGrafter"/>
</dbReference>
<dbReference type="PRINTS" id="PR00109">
    <property type="entry name" value="TYRKINASE"/>
</dbReference>
<dbReference type="Pfam" id="PF07714">
    <property type="entry name" value="PK_Tyr_Ser-Thr"/>
    <property type="match status" value="1"/>
</dbReference>
<evidence type="ECO:0000256" key="2">
    <source>
        <dbReference type="ARBA" id="ARBA00022527"/>
    </source>
</evidence>
<dbReference type="Gene3D" id="1.10.510.10">
    <property type="entry name" value="Transferase(Phosphotransferase) domain 1"/>
    <property type="match status" value="1"/>
</dbReference>
<dbReference type="PROSITE" id="PS00107">
    <property type="entry name" value="PROTEIN_KINASE_ATP"/>
    <property type="match status" value="1"/>
</dbReference>
<keyword evidence="10" id="KW-1185">Reference proteome</keyword>
<feature type="compositionally biased region" description="Acidic residues" evidence="8">
    <location>
        <begin position="569"/>
        <end position="578"/>
    </location>
</feature>
<evidence type="ECO:0000256" key="8">
    <source>
        <dbReference type="SAM" id="MobiDB-lite"/>
    </source>
</evidence>
<evidence type="ECO:0000259" key="9">
    <source>
        <dbReference type="PROSITE" id="PS50011"/>
    </source>
</evidence>
<protein>
    <submittedName>
        <fullName evidence="11">Protein kinase domain-containing protein</fullName>
    </submittedName>
</protein>
<dbReference type="InterPro" id="IPR017441">
    <property type="entry name" value="Protein_kinase_ATP_BS"/>
</dbReference>
<dbReference type="GO" id="GO:0005524">
    <property type="term" value="F:ATP binding"/>
    <property type="evidence" value="ECO:0007669"/>
    <property type="project" value="UniProtKB-UniRule"/>
</dbReference>
<dbReference type="AlphaFoldDB" id="A0A7E4VH01"/>
<evidence type="ECO:0000256" key="3">
    <source>
        <dbReference type="ARBA" id="ARBA00022679"/>
    </source>
</evidence>
<dbReference type="GO" id="GO:0005634">
    <property type="term" value="C:nucleus"/>
    <property type="evidence" value="ECO:0007669"/>
    <property type="project" value="TreeGrafter"/>
</dbReference>
<evidence type="ECO:0000256" key="1">
    <source>
        <dbReference type="ARBA" id="ARBA00005843"/>
    </source>
</evidence>
<dbReference type="InterPro" id="IPR000719">
    <property type="entry name" value="Prot_kinase_dom"/>
</dbReference>
<dbReference type="SUPFAM" id="SSF56112">
    <property type="entry name" value="Protein kinase-like (PK-like)"/>
    <property type="match status" value="1"/>
</dbReference>
<evidence type="ECO:0000256" key="4">
    <source>
        <dbReference type="ARBA" id="ARBA00022741"/>
    </source>
</evidence>
<reference evidence="11" key="2">
    <citation type="submission" date="2020-10" db="UniProtKB">
        <authorList>
            <consortium name="WormBaseParasite"/>
        </authorList>
    </citation>
    <scope>IDENTIFICATION</scope>
</reference>
<dbReference type="WBParaSite" id="Pan_g20394.t1">
    <property type="protein sequence ID" value="Pan_g20394.t1"/>
    <property type="gene ID" value="Pan_g20394"/>
</dbReference>
<reference evidence="10" key="1">
    <citation type="journal article" date="2013" name="Genetics">
        <title>The draft genome and transcriptome of Panagrellus redivivus are shaped by the harsh demands of a free-living lifestyle.</title>
        <authorList>
            <person name="Srinivasan J."/>
            <person name="Dillman A.R."/>
            <person name="Macchietto M.G."/>
            <person name="Heikkinen L."/>
            <person name="Lakso M."/>
            <person name="Fracchia K.M."/>
            <person name="Antoshechkin I."/>
            <person name="Mortazavi A."/>
            <person name="Wong G."/>
            <person name="Sternberg P.W."/>
        </authorList>
    </citation>
    <scope>NUCLEOTIDE SEQUENCE [LARGE SCALE GENOMIC DNA]</scope>
    <source>
        <strain evidence="10">MT8872</strain>
    </source>
</reference>
<dbReference type="PANTHER" id="PTHR46485:SF5">
    <property type="entry name" value="CENTER DIVIDER, ISOFORM A"/>
    <property type="match status" value="1"/>
</dbReference>
<evidence type="ECO:0000256" key="5">
    <source>
        <dbReference type="ARBA" id="ARBA00022777"/>
    </source>
</evidence>
<evidence type="ECO:0000313" key="10">
    <source>
        <dbReference type="Proteomes" id="UP000492821"/>
    </source>
</evidence>
<feature type="binding site" evidence="7">
    <location>
        <position position="106"/>
    </location>
    <ligand>
        <name>ATP</name>
        <dbReference type="ChEBI" id="CHEBI:30616"/>
    </ligand>
</feature>
<sequence length="660" mass="74335">MMLVSNGTSDLCQRHSKSCILDENVNEHCNLGPCTSYTDYHSDEAISSRSSSPIRGSSRDAIGEVYSYNDFEIVEKLGEGFFGFVYRVKSLLDVPSPRLPDTFVMKVAKIMNDTEAARLSAKQSVEREAAMLRKLQHPNILEFYGLCVEVQSKQWFYHLIVDFCDQGSLHQLIMDRNQDFPWLQRCMIAMDVANAMRYVNAKGYMHRDLTDTNILLQTVPNFPFPKAVVADFGLSASIPKAGEHGQQVGTQNFMSPEMLLEKPYNEKSDVFSYGIILCQIIARIEADHDAGLYRTSSFGVHYEPFSEVCPKDTPVGLLSLAFACCRYQPSHRPSFEDIYEAITLLVEEDVRKWTYLAAKEGPELRFGRSHSDAALRTSTPAPLRIDAVPFVSTIHEGIPLEVDVENIQPMTVGASRNRNKANEIRKIALDFAANEPDDYYSKNPFRADARIRHSSRKIKPSESFTKRRSYLPKKCPVRREMALPVRPLICLDRSQSLPSVLEDLMTPDIEYPLPMDSHSDSLKKMSLNYVFGAKMTHSTSGFEQDSALPRRKNSDQAQAASPATFTDSSESDDSDEGAFSEASTDPLPAYLNHRRLSATPSTSFSDTISDSAPTFDTVVREAVPAKRRLCSFAQYPETPFRRRPNRCMKRSQTDSNCVIL</sequence>
<evidence type="ECO:0000256" key="6">
    <source>
        <dbReference type="ARBA" id="ARBA00022840"/>
    </source>
</evidence>
<evidence type="ECO:0000313" key="11">
    <source>
        <dbReference type="WBParaSite" id="Pan_g20394.t1"/>
    </source>
</evidence>
<dbReference type="Gene3D" id="3.30.200.20">
    <property type="entry name" value="Phosphorylase Kinase, domain 1"/>
    <property type="match status" value="1"/>
</dbReference>
<organism evidence="10 11">
    <name type="scientific">Panagrellus redivivus</name>
    <name type="common">Microworm</name>
    <dbReference type="NCBI Taxonomy" id="6233"/>
    <lineage>
        <taxon>Eukaryota</taxon>
        <taxon>Metazoa</taxon>
        <taxon>Ecdysozoa</taxon>
        <taxon>Nematoda</taxon>
        <taxon>Chromadorea</taxon>
        <taxon>Rhabditida</taxon>
        <taxon>Tylenchina</taxon>
        <taxon>Panagrolaimomorpha</taxon>
        <taxon>Panagrolaimoidea</taxon>
        <taxon>Panagrolaimidae</taxon>
        <taxon>Panagrellus</taxon>
    </lineage>
</organism>
<dbReference type="InterPro" id="IPR011009">
    <property type="entry name" value="Kinase-like_dom_sf"/>
</dbReference>
<keyword evidence="3" id="KW-0808">Transferase</keyword>
<keyword evidence="4 7" id="KW-0547">Nucleotide-binding</keyword>
<comment type="similarity">
    <text evidence="1">Belongs to the protein kinase superfamily. TKL Ser/Thr protein kinase family.</text>
</comment>
<dbReference type="InterPro" id="IPR050940">
    <property type="entry name" value="Actin_reg-Ser/Thr_kinase"/>
</dbReference>
<keyword evidence="2" id="KW-0723">Serine/threonine-protein kinase</keyword>
<dbReference type="GO" id="GO:0030036">
    <property type="term" value="P:actin cytoskeleton organization"/>
    <property type="evidence" value="ECO:0007669"/>
    <property type="project" value="TreeGrafter"/>
</dbReference>
<dbReference type="Proteomes" id="UP000492821">
    <property type="component" value="Unassembled WGS sequence"/>
</dbReference>
<keyword evidence="5" id="KW-0418">Kinase</keyword>
<dbReference type="PROSITE" id="PS50011">
    <property type="entry name" value="PROTEIN_KINASE_DOM"/>
    <property type="match status" value="1"/>
</dbReference>
<keyword evidence="6 7" id="KW-0067">ATP-binding</keyword>
<accession>A0A7E4VH01</accession>
<dbReference type="GO" id="GO:0004674">
    <property type="term" value="F:protein serine/threonine kinase activity"/>
    <property type="evidence" value="ECO:0007669"/>
    <property type="project" value="UniProtKB-KW"/>
</dbReference>